<dbReference type="Pfam" id="PF11150">
    <property type="entry name" value="DUF2927"/>
    <property type="match status" value="1"/>
</dbReference>
<keyword evidence="3" id="KW-1185">Reference proteome</keyword>
<sequence>MRARHPLLAALVALALAGCDAVVPVDPVPRPPERPNRALPVAPAPAPAPSADSLALRAYYARVQESLLTQGLLRQDGGGPDTPFDADRLARTFARVALFQEYDTVSGRLIQRETSSRLHRWAGPVRLEARFGAGVDPAKAARDRNAIVALSGRLARATGHPISAVSSGGNFTVFTVTEDERRALGPELRRLVPGLSASTLQSVLDLPRSSYCVVFALDPTDTGRYTRAVALVRAEHPDLLRLSCLHEEIAQGLGLSNDWPGARPSIFNDDEEFALLTTMDELLLRILYDPRLSPGMTAATAMPVVERIAAELVGGPS</sequence>
<feature type="chain" id="PRO_5037818648" evidence="1">
    <location>
        <begin position="22"/>
        <end position="317"/>
    </location>
</feature>
<reference evidence="2" key="1">
    <citation type="submission" date="2020-12" db="EMBL/GenBank/DDBJ databases">
        <title>Bacterial taxonomy.</title>
        <authorList>
            <person name="Pan X."/>
        </authorList>
    </citation>
    <scope>NUCLEOTIDE SEQUENCE</scope>
    <source>
        <strain evidence="2">KCTC 52957</strain>
    </source>
</reference>
<name>A0A934I650_9RHOB</name>
<protein>
    <submittedName>
        <fullName evidence="2">DUF2927 domain-containing protein</fullName>
    </submittedName>
</protein>
<dbReference type="RefSeq" id="WP_198914338.1">
    <property type="nucleotide sequence ID" value="NZ_JAEKPD010000001.1"/>
</dbReference>
<evidence type="ECO:0000256" key="1">
    <source>
        <dbReference type="SAM" id="SignalP"/>
    </source>
</evidence>
<dbReference type="PROSITE" id="PS51257">
    <property type="entry name" value="PROKAR_LIPOPROTEIN"/>
    <property type="match status" value="1"/>
</dbReference>
<dbReference type="InterPro" id="IPR021323">
    <property type="entry name" value="DUF2927"/>
</dbReference>
<gene>
    <name evidence="2" type="ORF">ILP92_00120</name>
</gene>
<feature type="signal peptide" evidence="1">
    <location>
        <begin position="1"/>
        <end position="21"/>
    </location>
</feature>
<proteinExistence type="predicted"/>
<dbReference type="AlphaFoldDB" id="A0A934I650"/>
<evidence type="ECO:0000313" key="2">
    <source>
        <dbReference type="EMBL" id="MBJ3761154.1"/>
    </source>
</evidence>
<dbReference type="Proteomes" id="UP000642488">
    <property type="component" value="Unassembled WGS sequence"/>
</dbReference>
<dbReference type="EMBL" id="JAEKPD010000001">
    <property type="protein sequence ID" value="MBJ3761154.1"/>
    <property type="molecule type" value="Genomic_DNA"/>
</dbReference>
<comment type="caution">
    <text evidence="2">The sequence shown here is derived from an EMBL/GenBank/DDBJ whole genome shotgun (WGS) entry which is preliminary data.</text>
</comment>
<accession>A0A934I650</accession>
<evidence type="ECO:0000313" key="3">
    <source>
        <dbReference type="Proteomes" id="UP000642488"/>
    </source>
</evidence>
<organism evidence="2 3">
    <name type="scientific">Palleronia pontilimi</name>
    <dbReference type="NCBI Taxonomy" id="1964209"/>
    <lineage>
        <taxon>Bacteria</taxon>
        <taxon>Pseudomonadati</taxon>
        <taxon>Pseudomonadota</taxon>
        <taxon>Alphaproteobacteria</taxon>
        <taxon>Rhodobacterales</taxon>
        <taxon>Roseobacteraceae</taxon>
        <taxon>Palleronia</taxon>
    </lineage>
</organism>
<keyword evidence="1" id="KW-0732">Signal</keyword>